<evidence type="ECO:0000313" key="2">
    <source>
        <dbReference type="Proteomes" id="UP000027178"/>
    </source>
</evidence>
<sequence length="73" mass="8143">MKSADTSFLGGPLDGRVLPILLSPLHTPPKVYRVPVPAHGDTPAVTLVYRRAKEYNAKGRFRWRYEYDDAASG</sequence>
<dbReference type="RefSeq" id="WP_035871521.1">
    <property type="nucleotide sequence ID" value="NZ_KK853997.1"/>
</dbReference>
<dbReference type="OrthoDB" id="3855550at2"/>
<reference evidence="1 2" key="1">
    <citation type="submission" date="2014-05" db="EMBL/GenBank/DDBJ databases">
        <title>Draft Genome Sequence of Kitasatospora cheerisanensis KCTC 2395.</title>
        <authorList>
            <person name="Nam D.H."/>
        </authorList>
    </citation>
    <scope>NUCLEOTIDE SEQUENCE [LARGE SCALE GENOMIC DNA]</scope>
    <source>
        <strain evidence="1 2">KCTC 2395</strain>
    </source>
</reference>
<protein>
    <submittedName>
        <fullName evidence="1">Uncharacterized protein</fullName>
    </submittedName>
</protein>
<gene>
    <name evidence="1" type="ORF">KCH_23460</name>
</gene>
<dbReference type="AlphaFoldDB" id="A0A066Z6Y8"/>
<accession>A0A066Z6Y8</accession>
<organism evidence="1 2">
    <name type="scientific">Kitasatospora cheerisanensis KCTC 2395</name>
    <dbReference type="NCBI Taxonomy" id="1348663"/>
    <lineage>
        <taxon>Bacteria</taxon>
        <taxon>Bacillati</taxon>
        <taxon>Actinomycetota</taxon>
        <taxon>Actinomycetes</taxon>
        <taxon>Kitasatosporales</taxon>
        <taxon>Streptomycetaceae</taxon>
        <taxon>Kitasatospora</taxon>
    </lineage>
</organism>
<evidence type="ECO:0000313" key="1">
    <source>
        <dbReference type="EMBL" id="KDN85945.1"/>
    </source>
</evidence>
<proteinExistence type="predicted"/>
<comment type="caution">
    <text evidence="1">The sequence shown here is derived from an EMBL/GenBank/DDBJ whole genome shotgun (WGS) entry which is preliminary data.</text>
</comment>
<dbReference type="PATRIC" id="fig|1348663.4.peg.2277"/>
<dbReference type="EMBL" id="JNBY01000074">
    <property type="protein sequence ID" value="KDN85945.1"/>
    <property type="molecule type" value="Genomic_DNA"/>
</dbReference>
<keyword evidence="2" id="KW-1185">Reference proteome</keyword>
<dbReference type="HOGENOM" id="CLU_168330_0_0_11"/>
<dbReference type="Proteomes" id="UP000027178">
    <property type="component" value="Unassembled WGS sequence"/>
</dbReference>
<dbReference type="eggNOG" id="ENOG5030PGA">
    <property type="taxonomic scope" value="Bacteria"/>
</dbReference>
<name>A0A066Z6Y8_9ACTN</name>